<feature type="region of interest" description="Disordered" evidence="7">
    <location>
        <begin position="138"/>
        <end position="288"/>
    </location>
</feature>
<feature type="domain" description="Myb-like" evidence="8">
    <location>
        <begin position="42"/>
        <end position="90"/>
    </location>
</feature>
<keyword evidence="5" id="KW-0804">Transcription</keyword>
<feature type="domain" description="Myb-like" evidence="8">
    <location>
        <begin position="91"/>
        <end position="141"/>
    </location>
</feature>
<keyword evidence="11" id="KW-1185">Reference proteome</keyword>
<evidence type="ECO:0000256" key="2">
    <source>
        <dbReference type="ARBA" id="ARBA00022737"/>
    </source>
</evidence>
<dbReference type="SUPFAM" id="SSF46689">
    <property type="entry name" value="Homeodomain-like"/>
    <property type="match status" value="1"/>
</dbReference>
<gene>
    <name evidence="10" type="ORF">CASFOL_014944</name>
</gene>
<dbReference type="PROSITE" id="PS50090">
    <property type="entry name" value="MYB_LIKE"/>
    <property type="match status" value="2"/>
</dbReference>
<sequence>MAVDLHMLEMEVNHDGGDGNRAEPEKPETAGGDAAEMTVVYKKGAWSKEEDEKLRQAVEKYGLRNWVAVEKYSGLGRPAKNCRLRWLNYLRPNLKKYPFTQEEEELIFELHSKYGNSWSRIASKLPGRSDNEIKNFWHKRSNKRRRHNHHPIYPTTTTTTTSQNTQNHTNFPNNNYYSDNDADNTKDQYFSQNDNIPTNYPNYSLPSTPTHSNVAKMAISTPPSPQTAISTPQQQAPSYAQQSPVNHLPTDQTTPNSQTQNLLISPNPRTQSTKAPSFSIPDISRKPPILLPPSGRFSRAVTKLSPNSAHYPFVSSESTCLPQDSSLQTRFSSPAVESPRSLLKLNTCSSQMNIQTTDSHSQVASFSGFQLQSSNTAAPLSPLPSPLKLRLSIPMPTEFSFQSNLPNPNPTVQFGQDMSTSQPLAVDTTNNPIIHQNSSFPPKIETEPSSIQVESDNSCEIMKELREARARVKFLKEKLRMRRIPNKRSSSTNDLTEGTQYGNSGKSTTEECTLHRCSSGMDTFLDVDISRVKRTPLDKKKITRKGDGELEKATQKDEPGMKNMQREENSMSFQDPRHSIDFFDNLNMQNTLNVNALNTPNSDYFDNKLCHFQSHECSNIDSSYRFGPVVYSQISVAKPNDEIGRLSYLQPDQGGYFNYSFGQENPDNLMDSGNLGTKSMFYEVSDLSLLEPSSLVSAPIVEQEYFRGEQSSLQTTPSNGKYCQSPAPNLIDNPVDSTWYHMVDFEQECRPQQVEEQYFLQEPSREQSSMMQGLMVDDNLWSEKQDISTNRFQDLTESKNWNGDAHTWDVLKHDEVEHDHMNAMSEELSSLLEFFPTTNQTLEWYNIGNTIPDTKATNEFNMSSTSQPLLTIADYL</sequence>
<dbReference type="AlphaFoldDB" id="A0ABD3DED0"/>
<dbReference type="GO" id="GO:0005634">
    <property type="term" value="C:nucleus"/>
    <property type="evidence" value="ECO:0007669"/>
    <property type="project" value="UniProtKB-SubCell"/>
</dbReference>
<accession>A0ABD3DED0</accession>
<dbReference type="InterPro" id="IPR017930">
    <property type="entry name" value="Myb_dom"/>
</dbReference>
<evidence type="ECO:0000259" key="8">
    <source>
        <dbReference type="PROSITE" id="PS50090"/>
    </source>
</evidence>
<dbReference type="InterPro" id="IPR001005">
    <property type="entry name" value="SANT/Myb"/>
</dbReference>
<feature type="domain" description="HTH myb-type" evidence="9">
    <location>
        <begin position="42"/>
        <end position="94"/>
    </location>
</feature>
<evidence type="ECO:0000313" key="11">
    <source>
        <dbReference type="Proteomes" id="UP001632038"/>
    </source>
</evidence>
<dbReference type="Proteomes" id="UP001632038">
    <property type="component" value="Unassembled WGS sequence"/>
</dbReference>
<keyword evidence="4" id="KW-0238">DNA-binding</keyword>
<evidence type="ECO:0000256" key="4">
    <source>
        <dbReference type="ARBA" id="ARBA00023125"/>
    </source>
</evidence>
<evidence type="ECO:0000256" key="7">
    <source>
        <dbReference type="SAM" id="MobiDB-lite"/>
    </source>
</evidence>
<dbReference type="CDD" id="cd00167">
    <property type="entry name" value="SANT"/>
    <property type="match status" value="2"/>
</dbReference>
<protein>
    <submittedName>
        <fullName evidence="10">Uncharacterized protein</fullName>
    </submittedName>
</protein>
<dbReference type="EMBL" id="JAVIJP010000017">
    <property type="protein sequence ID" value="KAL3639976.1"/>
    <property type="molecule type" value="Genomic_DNA"/>
</dbReference>
<dbReference type="PROSITE" id="PS51294">
    <property type="entry name" value="HTH_MYB"/>
    <property type="match status" value="2"/>
</dbReference>
<dbReference type="Pfam" id="PF00249">
    <property type="entry name" value="Myb_DNA-binding"/>
    <property type="match status" value="2"/>
</dbReference>
<evidence type="ECO:0000313" key="10">
    <source>
        <dbReference type="EMBL" id="KAL3639976.1"/>
    </source>
</evidence>
<proteinExistence type="predicted"/>
<evidence type="ECO:0000259" key="9">
    <source>
        <dbReference type="PROSITE" id="PS51294"/>
    </source>
</evidence>
<evidence type="ECO:0000256" key="6">
    <source>
        <dbReference type="ARBA" id="ARBA00023242"/>
    </source>
</evidence>
<feature type="compositionally biased region" description="Low complexity" evidence="7">
    <location>
        <begin position="232"/>
        <end position="244"/>
    </location>
</feature>
<dbReference type="GO" id="GO:0003677">
    <property type="term" value="F:DNA binding"/>
    <property type="evidence" value="ECO:0007669"/>
    <property type="project" value="UniProtKB-KW"/>
</dbReference>
<evidence type="ECO:0000256" key="3">
    <source>
        <dbReference type="ARBA" id="ARBA00023015"/>
    </source>
</evidence>
<evidence type="ECO:0000256" key="1">
    <source>
        <dbReference type="ARBA" id="ARBA00004123"/>
    </source>
</evidence>
<feature type="compositionally biased region" description="Basic residues" evidence="7">
    <location>
        <begin position="138"/>
        <end position="150"/>
    </location>
</feature>
<dbReference type="InterPro" id="IPR009057">
    <property type="entry name" value="Homeodomain-like_sf"/>
</dbReference>
<name>A0ABD3DED0_9LAMI</name>
<organism evidence="10 11">
    <name type="scientific">Castilleja foliolosa</name>
    <dbReference type="NCBI Taxonomy" id="1961234"/>
    <lineage>
        <taxon>Eukaryota</taxon>
        <taxon>Viridiplantae</taxon>
        <taxon>Streptophyta</taxon>
        <taxon>Embryophyta</taxon>
        <taxon>Tracheophyta</taxon>
        <taxon>Spermatophyta</taxon>
        <taxon>Magnoliopsida</taxon>
        <taxon>eudicotyledons</taxon>
        <taxon>Gunneridae</taxon>
        <taxon>Pentapetalae</taxon>
        <taxon>asterids</taxon>
        <taxon>lamiids</taxon>
        <taxon>Lamiales</taxon>
        <taxon>Orobanchaceae</taxon>
        <taxon>Pedicularideae</taxon>
        <taxon>Castillejinae</taxon>
        <taxon>Castilleja</taxon>
    </lineage>
</organism>
<comment type="caution">
    <text evidence="10">The sequence shown here is derived from an EMBL/GenBank/DDBJ whole genome shotgun (WGS) entry which is preliminary data.</text>
</comment>
<feature type="compositionally biased region" description="Low complexity" evidence="7">
    <location>
        <begin position="155"/>
        <end position="179"/>
    </location>
</feature>
<feature type="region of interest" description="Disordered" evidence="7">
    <location>
        <begin position="12"/>
        <end position="33"/>
    </location>
</feature>
<feature type="compositionally biased region" description="Basic and acidic residues" evidence="7">
    <location>
        <begin position="12"/>
        <end position="28"/>
    </location>
</feature>
<feature type="region of interest" description="Disordered" evidence="7">
    <location>
        <begin position="488"/>
        <end position="510"/>
    </location>
</feature>
<comment type="subcellular location">
    <subcellularLocation>
        <location evidence="1">Nucleus</location>
    </subcellularLocation>
</comment>
<dbReference type="Gene3D" id="1.10.10.60">
    <property type="entry name" value="Homeodomain-like"/>
    <property type="match status" value="2"/>
</dbReference>
<evidence type="ECO:0000256" key="5">
    <source>
        <dbReference type="ARBA" id="ARBA00023163"/>
    </source>
</evidence>
<reference evidence="11" key="1">
    <citation type="journal article" date="2024" name="IScience">
        <title>Strigolactones Initiate the Formation of Haustorium-like Structures in Castilleja.</title>
        <authorList>
            <person name="Buerger M."/>
            <person name="Peterson D."/>
            <person name="Chory J."/>
        </authorList>
    </citation>
    <scope>NUCLEOTIDE SEQUENCE [LARGE SCALE GENOMIC DNA]</scope>
</reference>
<keyword evidence="6" id="KW-0539">Nucleus</keyword>
<feature type="compositionally biased region" description="Polar residues" evidence="7">
    <location>
        <begin position="249"/>
        <end position="276"/>
    </location>
</feature>
<feature type="domain" description="HTH myb-type" evidence="9">
    <location>
        <begin position="95"/>
        <end position="145"/>
    </location>
</feature>
<keyword evidence="3" id="KW-0805">Transcription regulation</keyword>
<feature type="compositionally biased region" description="Polar residues" evidence="7">
    <location>
        <begin position="488"/>
        <end position="507"/>
    </location>
</feature>
<keyword evidence="2" id="KW-0677">Repeat</keyword>
<feature type="compositionally biased region" description="Polar residues" evidence="7">
    <location>
        <begin position="187"/>
        <end position="213"/>
    </location>
</feature>
<dbReference type="SMART" id="SM00717">
    <property type="entry name" value="SANT"/>
    <property type="match status" value="2"/>
</dbReference>
<dbReference type="PANTHER" id="PTHR47995">
    <property type="entry name" value="TRANSCRIPTION FACTOR MYB33-RELATED"/>
    <property type="match status" value="1"/>
</dbReference>
<dbReference type="PANTHER" id="PTHR47995:SF18">
    <property type="entry name" value="TRANSCRIPTION FACTOR MYB65"/>
    <property type="match status" value="1"/>
</dbReference>